<dbReference type="HOGENOM" id="CLU_085135_2_0_1"/>
<organism evidence="1 2">
    <name type="scientific">Pisolithus microcarpus 441</name>
    <dbReference type="NCBI Taxonomy" id="765257"/>
    <lineage>
        <taxon>Eukaryota</taxon>
        <taxon>Fungi</taxon>
        <taxon>Dikarya</taxon>
        <taxon>Basidiomycota</taxon>
        <taxon>Agaricomycotina</taxon>
        <taxon>Agaricomycetes</taxon>
        <taxon>Agaricomycetidae</taxon>
        <taxon>Boletales</taxon>
        <taxon>Sclerodermatineae</taxon>
        <taxon>Pisolithaceae</taxon>
        <taxon>Pisolithus</taxon>
    </lineage>
</organism>
<keyword evidence="2" id="KW-1185">Reference proteome</keyword>
<reference evidence="2" key="2">
    <citation type="submission" date="2015-01" db="EMBL/GenBank/DDBJ databases">
        <title>Evolutionary Origins and Diversification of the Mycorrhizal Mutualists.</title>
        <authorList>
            <consortium name="DOE Joint Genome Institute"/>
            <consortium name="Mycorrhizal Genomics Consortium"/>
            <person name="Kohler A."/>
            <person name="Kuo A."/>
            <person name="Nagy L.G."/>
            <person name="Floudas D."/>
            <person name="Copeland A."/>
            <person name="Barry K.W."/>
            <person name="Cichocki N."/>
            <person name="Veneault-Fourrey C."/>
            <person name="LaButti K."/>
            <person name="Lindquist E.A."/>
            <person name="Lipzen A."/>
            <person name="Lundell T."/>
            <person name="Morin E."/>
            <person name="Murat C."/>
            <person name="Riley R."/>
            <person name="Ohm R."/>
            <person name="Sun H."/>
            <person name="Tunlid A."/>
            <person name="Henrissat B."/>
            <person name="Grigoriev I.V."/>
            <person name="Hibbett D.S."/>
            <person name="Martin F."/>
        </authorList>
    </citation>
    <scope>NUCLEOTIDE SEQUENCE [LARGE SCALE GENOMIC DNA]</scope>
    <source>
        <strain evidence="2">441</strain>
    </source>
</reference>
<feature type="non-terminal residue" evidence="1">
    <location>
        <position position="139"/>
    </location>
</feature>
<feature type="non-terminal residue" evidence="1">
    <location>
        <position position="1"/>
    </location>
</feature>
<evidence type="ECO:0000313" key="2">
    <source>
        <dbReference type="Proteomes" id="UP000054018"/>
    </source>
</evidence>
<sequence length="139" mass="15704">GDTMVAATLAPHYQDLYDASYIWYEVLVDRFAWQWHKEPVFEKRTFFGQLRHIIVLHLSNSVEVDGSAPTIFLAAIQPCKVTGFNNLDMHFFSDLQKSTNMVDMTCVQCVVGRVADSGGRLWAIIDRSGNLARASYNGE</sequence>
<proteinExistence type="predicted"/>
<dbReference type="OrthoDB" id="6613063at2759"/>
<protein>
    <submittedName>
        <fullName evidence="1">Uncharacterized protein</fullName>
    </submittedName>
</protein>
<gene>
    <name evidence="1" type="ORF">PISMIDRAFT_114957</name>
</gene>
<name>A0A0C9Z6R7_9AGAM</name>
<evidence type="ECO:0000313" key="1">
    <source>
        <dbReference type="EMBL" id="KIK15583.1"/>
    </source>
</evidence>
<dbReference type="AlphaFoldDB" id="A0A0C9Z6R7"/>
<dbReference type="Proteomes" id="UP000054018">
    <property type="component" value="Unassembled WGS sequence"/>
</dbReference>
<reference evidence="1 2" key="1">
    <citation type="submission" date="2014-04" db="EMBL/GenBank/DDBJ databases">
        <authorList>
            <consortium name="DOE Joint Genome Institute"/>
            <person name="Kuo A."/>
            <person name="Kohler A."/>
            <person name="Costa M.D."/>
            <person name="Nagy L.G."/>
            <person name="Floudas D."/>
            <person name="Copeland A."/>
            <person name="Barry K.W."/>
            <person name="Cichocki N."/>
            <person name="Veneault-Fourrey C."/>
            <person name="LaButti K."/>
            <person name="Lindquist E.A."/>
            <person name="Lipzen A."/>
            <person name="Lundell T."/>
            <person name="Morin E."/>
            <person name="Murat C."/>
            <person name="Sun H."/>
            <person name="Tunlid A."/>
            <person name="Henrissat B."/>
            <person name="Grigoriev I.V."/>
            <person name="Hibbett D.S."/>
            <person name="Martin F."/>
            <person name="Nordberg H.P."/>
            <person name="Cantor M.N."/>
            <person name="Hua S.X."/>
        </authorList>
    </citation>
    <scope>NUCLEOTIDE SEQUENCE [LARGE SCALE GENOMIC DNA]</scope>
    <source>
        <strain evidence="1 2">441</strain>
    </source>
</reference>
<dbReference type="EMBL" id="KN833885">
    <property type="protein sequence ID" value="KIK15583.1"/>
    <property type="molecule type" value="Genomic_DNA"/>
</dbReference>
<accession>A0A0C9Z6R7</accession>
<dbReference type="STRING" id="765257.A0A0C9Z6R7"/>